<feature type="chain" id="PRO_5020227689" evidence="3">
    <location>
        <begin position="19"/>
        <end position="495"/>
    </location>
</feature>
<feature type="compositionally biased region" description="Polar residues" evidence="2">
    <location>
        <begin position="400"/>
        <end position="409"/>
    </location>
</feature>
<dbReference type="GO" id="GO:0006281">
    <property type="term" value="P:DNA repair"/>
    <property type="evidence" value="ECO:0007669"/>
    <property type="project" value="InterPro"/>
</dbReference>
<comment type="caution">
    <text evidence="5">The sequence shown here is derived from an EMBL/GenBank/DDBJ whole genome shotgun (WGS) entry which is preliminary data.</text>
</comment>
<feature type="signal peptide" evidence="3">
    <location>
        <begin position="1"/>
        <end position="18"/>
    </location>
</feature>
<organism evidence="5 6">
    <name type="scientific">Tahibacter aquaticus</name>
    <dbReference type="NCBI Taxonomy" id="520092"/>
    <lineage>
        <taxon>Bacteria</taxon>
        <taxon>Pseudomonadati</taxon>
        <taxon>Pseudomonadota</taxon>
        <taxon>Gammaproteobacteria</taxon>
        <taxon>Lysobacterales</taxon>
        <taxon>Rhodanobacteraceae</taxon>
        <taxon>Tahibacter</taxon>
    </lineage>
</organism>
<dbReference type="InterPro" id="IPR050356">
    <property type="entry name" value="SulA_CellDiv_inhibitor"/>
</dbReference>
<dbReference type="PANTHER" id="PTHR35369:SF2">
    <property type="entry name" value="BLR3025 PROTEIN"/>
    <property type="match status" value="1"/>
</dbReference>
<dbReference type="InterPro" id="IPR043502">
    <property type="entry name" value="DNA/RNA_pol_sf"/>
</dbReference>
<feature type="domain" description="UmuC" evidence="4">
    <location>
        <begin position="25"/>
        <end position="150"/>
    </location>
</feature>
<evidence type="ECO:0000256" key="2">
    <source>
        <dbReference type="SAM" id="MobiDB-lite"/>
    </source>
</evidence>
<dbReference type="EMBL" id="SNZH01000017">
    <property type="protein sequence ID" value="TDR39193.1"/>
    <property type="molecule type" value="Genomic_DNA"/>
</dbReference>
<evidence type="ECO:0000256" key="1">
    <source>
        <dbReference type="ARBA" id="ARBA00022763"/>
    </source>
</evidence>
<feature type="region of interest" description="Disordered" evidence="2">
    <location>
        <begin position="400"/>
        <end position="421"/>
    </location>
</feature>
<sequence length="495" mass="55462">MLWACIHFPALPLCAVFAELATSAHPCALYEGPRQRPLIVYANAAAQARGIHPGLVLAAARALCNQADFRRRERDAEQHSLQLLATWAYRFSGQVSRAEPDTVWLEVGASLTLFKGWPALLRQLQQELQALGFGAYRLGVAPVAAAARVLALSHDQIALRQRSAMLQALEQAPLALSGLPAAAIAQLHGMGFRQLRDIFVLPRVELSRRIGPQQVHWLDVLRGDAVETLPLYQPPDRFSRRIELDGLVENWQPLLFPLRRLVRELALYLHVRDSGVQRFELHLEHEDRALTRLPVGLASVQREADALYEFCRGRLERAEIPAEVSAFALVAEDLPPFRPGHRDLFEPVRSEGLDWPALTERLRSRLGDDALRGLACVADHRPERAWRFTETNFADNATSKKTRVSANPSTRPPAAAITDNAPSPTRPLWLLAQPIPLRQPLAQILAGPERIESGWWDGGDARRDYYIVRCANGQRAWAFVPVDEHSGWMLHGWFA</sequence>
<evidence type="ECO:0000313" key="6">
    <source>
        <dbReference type="Proteomes" id="UP000295293"/>
    </source>
</evidence>
<dbReference type="InterPro" id="IPR001126">
    <property type="entry name" value="UmuC"/>
</dbReference>
<dbReference type="PANTHER" id="PTHR35369">
    <property type="entry name" value="BLR3025 PROTEIN-RELATED"/>
    <property type="match status" value="1"/>
</dbReference>
<dbReference type="RefSeq" id="WP_166654287.1">
    <property type="nucleotide sequence ID" value="NZ_SNZH01000017.1"/>
</dbReference>
<gene>
    <name evidence="5" type="ORF">DFR29_11798</name>
</gene>
<reference evidence="5 6" key="1">
    <citation type="submission" date="2019-03" db="EMBL/GenBank/DDBJ databases">
        <title>Genomic Encyclopedia of Type Strains, Phase IV (KMG-IV): sequencing the most valuable type-strain genomes for metagenomic binning, comparative biology and taxonomic classification.</title>
        <authorList>
            <person name="Goeker M."/>
        </authorList>
    </citation>
    <scope>NUCLEOTIDE SEQUENCE [LARGE SCALE GENOMIC DNA]</scope>
    <source>
        <strain evidence="5 6">DSM 21667</strain>
    </source>
</reference>
<protein>
    <submittedName>
        <fullName evidence="5">Protein ImuB</fullName>
    </submittedName>
</protein>
<dbReference type="Pfam" id="PF00817">
    <property type="entry name" value="IMS"/>
    <property type="match status" value="1"/>
</dbReference>
<dbReference type="SUPFAM" id="SSF56672">
    <property type="entry name" value="DNA/RNA polymerases"/>
    <property type="match status" value="1"/>
</dbReference>
<proteinExistence type="predicted"/>
<dbReference type="CDD" id="cd03468">
    <property type="entry name" value="PolY_like"/>
    <property type="match status" value="1"/>
</dbReference>
<accession>A0A4R6YNQ9</accession>
<dbReference type="Proteomes" id="UP000295293">
    <property type="component" value="Unassembled WGS sequence"/>
</dbReference>
<evidence type="ECO:0000259" key="4">
    <source>
        <dbReference type="Pfam" id="PF00817"/>
    </source>
</evidence>
<evidence type="ECO:0000256" key="3">
    <source>
        <dbReference type="SAM" id="SignalP"/>
    </source>
</evidence>
<keyword evidence="1" id="KW-0227">DNA damage</keyword>
<keyword evidence="3" id="KW-0732">Signal</keyword>
<dbReference type="AlphaFoldDB" id="A0A4R6YNQ9"/>
<name>A0A4R6YNQ9_9GAMM</name>
<keyword evidence="6" id="KW-1185">Reference proteome</keyword>
<evidence type="ECO:0000313" key="5">
    <source>
        <dbReference type="EMBL" id="TDR39193.1"/>
    </source>
</evidence>